<proteinExistence type="inferred from homology"/>
<dbReference type="GO" id="GO:0005524">
    <property type="term" value="F:ATP binding"/>
    <property type="evidence" value="ECO:0007669"/>
    <property type="project" value="UniProtKB-KW"/>
</dbReference>
<feature type="domain" description="AAA ATPase AAA+ lid" evidence="5">
    <location>
        <begin position="69"/>
        <end position="112"/>
    </location>
</feature>
<dbReference type="InterPro" id="IPR003960">
    <property type="entry name" value="ATPase_AAA_CS"/>
</dbReference>
<protein>
    <submittedName>
        <fullName evidence="6">Proteasome-activating nucleotidase</fullName>
    </submittedName>
</protein>
<dbReference type="InterPro" id="IPR050221">
    <property type="entry name" value="26S_Proteasome_ATPase"/>
</dbReference>
<dbReference type="PROSITE" id="PS00674">
    <property type="entry name" value="AAA"/>
    <property type="match status" value="1"/>
</dbReference>
<dbReference type="InterPro" id="IPR003959">
    <property type="entry name" value="ATPase_AAA_core"/>
</dbReference>
<reference evidence="6" key="1">
    <citation type="submission" date="2020-06" db="EMBL/GenBank/DDBJ databases">
        <title>Unique genomic features of the anaerobic methanotrophic archaea.</title>
        <authorList>
            <person name="Chadwick G.L."/>
            <person name="Skennerton C.T."/>
            <person name="Laso-Perez R."/>
            <person name="Leu A.O."/>
            <person name="Speth D.R."/>
            <person name="Yu H."/>
            <person name="Morgan-Lang C."/>
            <person name="Hatzenpichler R."/>
            <person name="Goudeau D."/>
            <person name="Malmstrom R."/>
            <person name="Brazelton W.J."/>
            <person name="Woyke T."/>
            <person name="Hallam S.J."/>
            <person name="Tyson G.W."/>
            <person name="Wegener G."/>
            <person name="Boetius A."/>
            <person name="Orphan V."/>
        </authorList>
    </citation>
    <scope>NUCLEOTIDE SEQUENCE</scope>
</reference>
<dbReference type="GO" id="GO:0016887">
    <property type="term" value="F:ATP hydrolysis activity"/>
    <property type="evidence" value="ECO:0007669"/>
    <property type="project" value="InterPro"/>
</dbReference>
<dbReference type="Pfam" id="PF00004">
    <property type="entry name" value="AAA"/>
    <property type="match status" value="1"/>
</dbReference>
<dbReference type="PANTHER" id="PTHR23073">
    <property type="entry name" value="26S PROTEASOME REGULATORY SUBUNIT"/>
    <property type="match status" value="1"/>
</dbReference>
<name>A0A7G9Z9C5_9EURY</name>
<keyword evidence="1 3" id="KW-0547">Nucleotide-binding</keyword>
<dbReference type="InterPro" id="IPR027417">
    <property type="entry name" value="P-loop_NTPase"/>
</dbReference>
<organism evidence="6">
    <name type="scientific">Candidatus Methanophaga sp. ANME-1 ERB7</name>
    <dbReference type="NCBI Taxonomy" id="2759913"/>
    <lineage>
        <taxon>Archaea</taxon>
        <taxon>Methanobacteriati</taxon>
        <taxon>Methanobacteriota</taxon>
        <taxon>Stenosarchaea group</taxon>
        <taxon>Methanomicrobia</taxon>
        <taxon>Candidatus Methanophagales</taxon>
        <taxon>Candidatus Methanophagaceae</taxon>
        <taxon>Candidatus Methanophaga</taxon>
    </lineage>
</organism>
<dbReference type="GO" id="GO:0000502">
    <property type="term" value="C:proteasome complex"/>
    <property type="evidence" value="ECO:0007669"/>
    <property type="project" value="UniProtKB-KW"/>
</dbReference>
<evidence type="ECO:0000256" key="3">
    <source>
        <dbReference type="RuleBase" id="RU003651"/>
    </source>
</evidence>
<keyword evidence="2 3" id="KW-0067">ATP-binding</keyword>
<dbReference type="Gene3D" id="3.40.50.300">
    <property type="entry name" value="P-loop containing nucleotide triphosphate hydrolases"/>
    <property type="match status" value="1"/>
</dbReference>
<keyword evidence="6" id="KW-0647">Proteasome</keyword>
<dbReference type="InterPro" id="IPR041569">
    <property type="entry name" value="AAA_lid_3"/>
</dbReference>
<comment type="similarity">
    <text evidence="3">Belongs to the AAA ATPase family.</text>
</comment>
<dbReference type="SUPFAM" id="SSF52540">
    <property type="entry name" value="P-loop containing nucleoside triphosphate hydrolases"/>
    <property type="match status" value="1"/>
</dbReference>
<dbReference type="AlphaFoldDB" id="A0A7G9Z9C5"/>
<dbReference type="Gene3D" id="1.10.8.60">
    <property type="match status" value="1"/>
</dbReference>
<sequence length="137" mass="15244">MMQLLAEIDGFDQRGDVRIIGATNRPDILDSALLRPGRFDRIIEIPKPDREGRKEIFQIHTAKMKLKKDVDIDVLAGLTENATGADITAISIEAGMLAVKWDKKAIAMEDFEHAIKKIMGDAHRVYTGPKVPGEMFA</sequence>
<gene>
    <name evidence="6" type="primary">pan</name>
    <name evidence="6" type="ORF">KGHFPOIM_00001</name>
</gene>
<evidence type="ECO:0000256" key="2">
    <source>
        <dbReference type="ARBA" id="ARBA00022840"/>
    </source>
</evidence>
<feature type="domain" description="ATPase AAA-type core" evidence="4">
    <location>
        <begin position="2"/>
        <end position="46"/>
    </location>
</feature>
<accession>A0A7G9Z9C5</accession>
<evidence type="ECO:0000313" key="6">
    <source>
        <dbReference type="EMBL" id="QNO56859.1"/>
    </source>
</evidence>
<evidence type="ECO:0000259" key="5">
    <source>
        <dbReference type="Pfam" id="PF17862"/>
    </source>
</evidence>
<evidence type="ECO:0000259" key="4">
    <source>
        <dbReference type="Pfam" id="PF00004"/>
    </source>
</evidence>
<dbReference type="Pfam" id="PF17862">
    <property type="entry name" value="AAA_lid_3"/>
    <property type="match status" value="1"/>
</dbReference>
<dbReference type="EMBL" id="MT631671">
    <property type="protein sequence ID" value="QNO56859.1"/>
    <property type="molecule type" value="Genomic_DNA"/>
</dbReference>
<evidence type="ECO:0000256" key="1">
    <source>
        <dbReference type="ARBA" id="ARBA00022741"/>
    </source>
</evidence>